<evidence type="ECO:0000256" key="4">
    <source>
        <dbReference type="ARBA" id="ARBA00022989"/>
    </source>
</evidence>
<sequence length="620" mass="67857">MGTLSRKASSLNDGMTSPMVPYQTLWEARPRKYKNVLLQVCLFILIMELAERLSYYGINQGLKNFMQAIGWSAVSASALKSTWTSICYLSPLLGAYIADEKWGRFKTILIFGVWYCIGDFLVAISAYPTIMANSAIVNPIFVIGLFLGIGVGTGAIKSNVITFGADQFDPHDPSEVAQKETYFSYFYFCINVGACVSYGYLSVLSVEGSGAIPASYGYFATYMICAAVMALAIVILVVGYSRYVHMPPKKGAMSTLGNVLVRSIPYSFGAKMIVLGFVVFLVAFILNVIAAFLSGHGKTGEHISFLAGALIVVGCFCWIYYGMDPSFLDNSKLSSGGPFDHHLVDEIKKVVRVLPFASFTIIWQCAYDQTDANFQSMTQQCDLRLNTNDRESAQVPGAMLGVFAPIVVVIVVPILDAFIYPLYTRGAGKPPSAFGKAFVGLLIACTAVFWAGIFETIRRDSGPIEPTLRDNGSKQPMNNLYWAAAIPNYVLIALAECLVNVTAYDVFYSEVPSFLKSTCQAINLFMVSMGSILTSVFTIMFQSYIPNNLNDGHLEYMYYTVGAVSVINLALFVVVMRKMQFGMSSSRPAGGHDDLLHVDEGAELCTKDSTASRISYVSNK</sequence>
<feature type="transmembrane region" description="Helical" evidence="6">
    <location>
        <begin position="78"/>
        <end position="97"/>
    </location>
</feature>
<dbReference type="InterPro" id="IPR000109">
    <property type="entry name" value="POT_fam"/>
</dbReference>
<comment type="similarity">
    <text evidence="2">Belongs to the major facilitator superfamily. Proton-dependent oligopeptide transporter (POT/PTR) (TC 2.A.17) family.</text>
</comment>
<feature type="transmembrane region" description="Helical" evidence="6">
    <location>
        <begin position="216"/>
        <end position="239"/>
    </location>
</feature>
<keyword evidence="3 6" id="KW-0812">Transmembrane</keyword>
<accession>A0AAV2YQN3</accession>
<feature type="transmembrane region" description="Helical" evidence="6">
    <location>
        <begin position="522"/>
        <end position="544"/>
    </location>
</feature>
<feature type="transmembrane region" description="Helical" evidence="6">
    <location>
        <begin position="109"/>
        <end position="130"/>
    </location>
</feature>
<dbReference type="GO" id="GO:0016020">
    <property type="term" value="C:membrane"/>
    <property type="evidence" value="ECO:0007669"/>
    <property type="project" value="UniProtKB-SubCell"/>
</dbReference>
<feature type="transmembrane region" description="Helical" evidence="6">
    <location>
        <begin position="434"/>
        <end position="453"/>
    </location>
</feature>
<dbReference type="Gene3D" id="1.20.1250.20">
    <property type="entry name" value="MFS general substrate transporter like domains"/>
    <property type="match status" value="1"/>
</dbReference>
<reference evidence="7" key="2">
    <citation type="journal article" date="2023" name="Microbiol Resour">
        <title>Decontamination and Annotation of the Draft Genome Sequence of the Oomycete Lagenidium giganteum ARSEF 373.</title>
        <authorList>
            <person name="Morgan W.R."/>
            <person name="Tartar A."/>
        </authorList>
    </citation>
    <scope>NUCLEOTIDE SEQUENCE</scope>
    <source>
        <strain evidence="7">ARSEF 373</strain>
    </source>
</reference>
<dbReference type="AlphaFoldDB" id="A0AAV2YQN3"/>
<feature type="transmembrane region" description="Helical" evidence="6">
    <location>
        <begin position="136"/>
        <end position="156"/>
    </location>
</feature>
<evidence type="ECO:0000313" key="8">
    <source>
        <dbReference type="Proteomes" id="UP001146120"/>
    </source>
</evidence>
<protein>
    <recommendedName>
        <fullName evidence="9">Proton-dependent Oligopeptide Transporter (POT) Family</fullName>
    </recommendedName>
</protein>
<feature type="transmembrane region" description="Helical" evidence="6">
    <location>
        <begin position="305"/>
        <end position="323"/>
    </location>
</feature>
<feature type="transmembrane region" description="Helical" evidence="6">
    <location>
        <begin position="556"/>
        <end position="576"/>
    </location>
</feature>
<keyword evidence="4 6" id="KW-1133">Transmembrane helix</keyword>
<gene>
    <name evidence="7" type="ORF">N0F65_000051</name>
</gene>
<dbReference type="PANTHER" id="PTHR11654">
    <property type="entry name" value="OLIGOPEPTIDE TRANSPORTER-RELATED"/>
    <property type="match status" value="1"/>
</dbReference>
<keyword evidence="8" id="KW-1185">Reference proteome</keyword>
<dbReference type="SUPFAM" id="SSF103473">
    <property type="entry name" value="MFS general substrate transporter"/>
    <property type="match status" value="2"/>
</dbReference>
<comment type="subcellular location">
    <subcellularLocation>
        <location evidence="1">Membrane</location>
        <topology evidence="1">Multi-pass membrane protein</topology>
    </subcellularLocation>
</comment>
<evidence type="ECO:0000256" key="6">
    <source>
        <dbReference type="SAM" id="Phobius"/>
    </source>
</evidence>
<name>A0AAV2YQN3_9STRA</name>
<feature type="transmembrane region" description="Helical" evidence="6">
    <location>
        <begin position="185"/>
        <end position="204"/>
    </location>
</feature>
<proteinExistence type="inferred from homology"/>
<dbReference type="InterPro" id="IPR036259">
    <property type="entry name" value="MFS_trans_sf"/>
</dbReference>
<keyword evidence="5 6" id="KW-0472">Membrane</keyword>
<comment type="caution">
    <text evidence="7">The sequence shown here is derived from an EMBL/GenBank/DDBJ whole genome shotgun (WGS) entry which is preliminary data.</text>
</comment>
<feature type="transmembrane region" description="Helical" evidence="6">
    <location>
        <begin position="36"/>
        <end position="58"/>
    </location>
</feature>
<evidence type="ECO:0008006" key="9">
    <source>
        <dbReference type="Google" id="ProtNLM"/>
    </source>
</evidence>
<feature type="transmembrane region" description="Helical" evidence="6">
    <location>
        <begin position="398"/>
        <end position="422"/>
    </location>
</feature>
<evidence type="ECO:0000256" key="5">
    <source>
        <dbReference type="ARBA" id="ARBA00023136"/>
    </source>
</evidence>
<evidence type="ECO:0000256" key="3">
    <source>
        <dbReference type="ARBA" id="ARBA00022692"/>
    </source>
</evidence>
<feature type="transmembrane region" description="Helical" evidence="6">
    <location>
        <begin position="274"/>
        <end position="293"/>
    </location>
</feature>
<evidence type="ECO:0000256" key="1">
    <source>
        <dbReference type="ARBA" id="ARBA00004141"/>
    </source>
</evidence>
<dbReference type="Proteomes" id="UP001146120">
    <property type="component" value="Unassembled WGS sequence"/>
</dbReference>
<evidence type="ECO:0000256" key="2">
    <source>
        <dbReference type="ARBA" id="ARBA00005982"/>
    </source>
</evidence>
<evidence type="ECO:0000313" key="7">
    <source>
        <dbReference type="EMBL" id="DAZ96056.1"/>
    </source>
</evidence>
<organism evidence="7 8">
    <name type="scientific">Lagenidium giganteum</name>
    <dbReference type="NCBI Taxonomy" id="4803"/>
    <lineage>
        <taxon>Eukaryota</taxon>
        <taxon>Sar</taxon>
        <taxon>Stramenopiles</taxon>
        <taxon>Oomycota</taxon>
        <taxon>Peronosporomycetes</taxon>
        <taxon>Pythiales</taxon>
        <taxon>Pythiaceae</taxon>
    </lineage>
</organism>
<dbReference type="GO" id="GO:0022857">
    <property type="term" value="F:transmembrane transporter activity"/>
    <property type="evidence" value="ECO:0007669"/>
    <property type="project" value="InterPro"/>
</dbReference>
<reference evidence="7" key="1">
    <citation type="submission" date="2022-11" db="EMBL/GenBank/DDBJ databases">
        <authorList>
            <person name="Morgan W.R."/>
            <person name="Tartar A."/>
        </authorList>
    </citation>
    <scope>NUCLEOTIDE SEQUENCE</scope>
    <source>
        <strain evidence="7">ARSEF 373</strain>
    </source>
</reference>
<dbReference type="EMBL" id="DAKRPA010000180">
    <property type="protein sequence ID" value="DAZ96056.1"/>
    <property type="molecule type" value="Genomic_DNA"/>
</dbReference>
<dbReference type="Pfam" id="PF00854">
    <property type="entry name" value="PTR2"/>
    <property type="match status" value="1"/>
</dbReference>